<gene>
    <name evidence="1" type="ORF">UFOVP1382_133</name>
</gene>
<protein>
    <submittedName>
        <fullName evidence="1">Uncharacterized protein</fullName>
    </submittedName>
</protein>
<evidence type="ECO:0000313" key="1">
    <source>
        <dbReference type="EMBL" id="CAB4203517.1"/>
    </source>
</evidence>
<reference evidence="1" key="1">
    <citation type="submission" date="2020-05" db="EMBL/GenBank/DDBJ databases">
        <authorList>
            <person name="Chiriac C."/>
            <person name="Salcher M."/>
            <person name="Ghai R."/>
            <person name="Kavagutti S V."/>
        </authorList>
    </citation>
    <scope>NUCLEOTIDE SEQUENCE</scope>
</reference>
<accession>A0A6J5S3W7</accession>
<organism evidence="1">
    <name type="scientific">uncultured Caudovirales phage</name>
    <dbReference type="NCBI Taxonomy" id="2100421"/>
    <lineage>
        <taxon>Viruses</taxon>
        <taxon>Duplodnaviria</taxon>
        <taxon>Heunggongvirae</taxon>
        <taxon>Uroviricota</taxon>
        <taxon>Caudoviricetes</taxon>
        <taxon>Peduoviridae</taxon>
        <taxon>Maltschvirus</taxon>
        <taxon>Maltschvirus maltsch</taxon>
    </lineage>
</organism>
<sequence>MYYDMNDDYAEERASNRRRYNCGGAAAYDGPCGAPDCSSCRNGSDPDDVELEGALARADEAGYTVDVEDGSAMKTISTKIRTARRDHKSGAIMKGDRYRETVRRTIFEDGSSSLRRIAVRLQAVK</sequence>
<proteinExistence type="predicted"/>
<name>A0A6J5S3W7_9CAUD</name>
<dbReference type="EMBL" id="LR797331">
    <property type="protein sequence ID" value="CAB4203517.1"/>
    <property type="molecule type" value="Genomic_DNA"/>
</dbReference>